<dbReference type="AlphaFoldDB" id="A0A1R4EUP3"/>
<dbReference type="EC" id="5.99.-.-" evidence="1"/>
<dbReference type="CDD" id="cd07828">
    <property type="entry name" value="lipocalin_heme-bd-THAP4-like"/>
    <property type="match status" value="1"/>
</dbReference>
<dbReference type="GeneID" id="303171772"/>
<reference evidence="3 4" key="1">
    <citation type="submission" date="2017-02" db="EMBL/GenBank/DDBJ databases">
        <authorList>
            <person name="Peterson S.W."/>
        </authorList>
    </citation>
    <scope>NUCLEOTIDE SEQUENCE [LARGE SCALE GENOMIC DNA]</scope>
    <source>
        <strain evidence="3 4">LMG 22410</strain>
    </source>
</reference>
<dbReference type="PANTHER" id="PTHR15854">
    <property type="entry name" value="THAP4 PROTEIN"/>
    <property type="match status" value="1"/>
</dbReference>
<evidence type="ECO:0000313" key="3">
    <source>
        <dbReference type="EMBL" id="SJM47295.1"/>
    </source>
</evidence>
<feature type="binding site" evidence="1">
    <location>
        <position position="162"/>
    </location>
    <ligand>
        <name>heme b</name>
        <dbReference type="ChEBI" id="CHEBI:60344"/>
    </ligand>
</feature>
<keyword evidence="1" id="KW-0408">Iron</keyword>
<dbReference type="InterPro" id="IPR045165">
    <property type="entry name" value="Nitrobindin"/>
</dbReference>
<evidence type="ECO:0000313" key="4">
    <source>
        <dbReference type="Proteomes" id="UP000195787"/>
    </source>
</evidence>
<sequence>MLTIDASLPSELAPLAWLVGEWEGTGVISYPLPSSDASASADPVEIEFGQRMSFSHNGLGFLSYTAAAWRLDDESPIAAESGFWRLSRAQDPRDLGPGMLPADGTPIGSAADLEPLRREDGGFDIEASIVHPNGVSELYLGTAAGARIDLATDAVMRSPNAKEHSASTRMLGLVEGHLLWAWDIVALGTPLTSHASARLARVAESASDDDA</sequence>
<comment type="catalytic activity">
    <reaction evidence="1">
        <text>peroxynitrite = nitrate</text>
        <dbReference type="Rhea" id="RHEA:63116"/>
        <dbReference type="ChEBI" id="CHEBI:17632"/>
        <dbReference type="ChEBI" id="CHEBI:25941"/>
    </reaction>
</comment>
<comment type="cofactor">
    <cofactor evidence="1">
        <name>heme b</name>
        <dbReference type="ChEBI" id="CHEBI:60344"/>
    </cofactor>
    <text evidence="1">Binds 1 heme b group per subunit, that coordinates a highly solvent-exposed Fe(III) atom.</text>
</comment>
<keyword evidence="1" id="KW-0413">Isomerase</keyword>
<keyword evidence="1" id="KW-0479">Metal-binding</keyword>
<comment type="domain">
    <text evidence="1">Forms a 10-stranded antiparallel beta-barrel structure able to accommodate a hydrophobic ligand in its interior. In fact, this fold hosts the heme group, which is located in a wide surface cleft.</text>
</comment>
<dbReference type="GO" id="GO:0062213">
    <property type="term" value="F:peroxynitrite isomerase activity"/>
    <property type="evidence" value="ECO:0007669"/>
    <property type="project" value="UniProtKB-UniRule"/>
</dbReference>
<dbReference type="Gene3D" id="2.40.128.20">
    <property type="match status" value="1"/>
</dbReference>
<dbReference type="OrthoDB" id="4804006at2"/>
<dbReference type="EMBL" id="FUHU01000004">
    <property type="protein sequence ID" value="SJM47295.1"/>
    <property type="molecule type" value="Genomic_DNA"/>
</dbReference>
<comment type="function">
    <text evidence="1">Heme-binding protein able to scavenge peroxynitrite and to protect free L-tyrosine against peroxynitrite-mediated nitration, by acting as a peroxynitrite isomerase that converts peroxynitrite to nitrate. Therefore, this protein likely plays a role in peroxynitrite sensing and in the detoxification of reactive nitrogen and oxygen species (RNS and ROS, respectively). Is able to bind nitric oxide (NO) in vitro, but may act as a sensor of peroxynitrite levels in vivo.</text>
</comment>
<dbReference type="SUPFAM" id="SSF50814">
    <property type="entry name" value="Lipocalins"/>
    <property type="match status" value="1"/>
</dbReference>
<organism evidence="3 4">
    <name type="scientific">Agrococcus casei LMG 22410</name>
    <dbReference type="NCBI Taxonomy" id="1255656"/>
    <lineage>
        <taxon>Bacteria</taxon>
        <taxon>Bacillati</taxon>
        <taxon>Actinomycetota</taxon>
        <taxon>Actinomycetes</taxon>
        <taxon>Micrococcales</taxon>
        <taxon>Microbacteriaceae</taxon>
        <taxon>Agrococcus</taxon>
    </lineage>
</organism>
<dbReference type="RefSeq" id="WP_086990315.1">
    <property type="nucleotide sequence ID" value="NZ_FUHU01000004.1"/>
</dbReference>
<protein>
    <recommendedName>
        <fullName evidence="1">Peroxynitrite isomerase</fullName>
        <ecNumber evidence="1">5.99.-.-</ecNumber>
    </recommendedName>
    <alternativeName>
        <fullName evidence="1">Ferric nitrobindin</fullName>
        <shortName evidence="1">Nb(III)</shortName>
    </alternativeName>
</protein>
<comment type="caution">
    <text evidence="1">Lacks conserved residue(s) required for the propagation of feature annotation.</text>
</comment>
<gene>
    <name evidence="3" type="ORF">CZ674_00955</name>
</gene>
<dbReference type="PANTHER" id="PTHR15854:SF4">
    <property type="entry name" value="PEROXYNITRITE ISOMERASE THAP4"/>
    <property type="match status" value="1"/>
</dbReference>
<feature type="binding site" description="axial binding residue" evidence="1">
    <location>
        <position position="194"/>
    </location>
    <ligand>
        <name>heme b</name>
        <dbReference type="ChEBI" id="CHEBI:60344"/>
    </ligand>
    <ligandPart>
        <name>Fe</name>
        <dbReference type="ChEBI" id="CHEBI:18248"/>
    </ligandPart>
</feature>
<dbReference type="InterPro" id="IPR022939">
    <property type="entry name" value="Nb(III)_bact/plant"/>
</dbReference>
<evidence type="ECO:0000259" key="2">
    <source>
        <dbReference type="Pfam" id="PF08768"/>
    </source>
</evidence>
<dbReference type="Proteomes" id="UP000195787">
    <property type="component" value="Unassembled WGS sequence"/>
</dbReference>
<comment type="similarity">
    <text evidence="1">Belongs to the nitrobindin family.</text>
</comment>
<proteinExistence type="inferred from homology"/>
<comment type="pathway">
    <text evidence="1">Nitrogen metabolism.</text>
</comment>
<evidence type="ECO:0000256" key="1">
    <source>
        <dbReference type="HAMAP-Rule" id="MF_01297"/>
    </source>
</evidence>
<keyword evidence="4" id="KW-1185">Reference proteome</keyword>
<keyword evidence="1" id="KW-0349">Heme</keyword>
<dbReference type="Pfam" id="PF08768">
    <property type="entry name" value="THAP4_heme-bd"/>
    <property type="match status" value="1"/>
</dbReference>
<name>A0A1R4EUP3_9MICO</name>
<feature type="short sequence motif" description="GXWXGXG" evidence="1">
    <location>
        <begin position="20"/>
        <end position="26"/>
    </location>
</feature>
<dbReference type="HAMAP" id="MF_01297">
    <property type="entry name" value="nitrobindin"/>
    <property type="match status" value="1"/>
</dbReference>
<accession>A0A1R4EUP3</accession>
<dbReference type="InterPro" id="IPR012674">
    <property type="entry name" value="Calycin"/>
</dbReference>
<dbReference type="GO" id="GO:0046872">
    <property type="term" value="F:metal ion binding"/>
    <property type="evidence" value="ECO:0007669"/>
    <property type="project" value="UniProtKB-KW"/>
</dbReference>
<dbReference type="InterPro" id="IPR014878">
    <property type="entry name" value="THAP4-like_heme-bd"/>
</dbReference>
<feature type="domain" description="THAP4-like heme-binding" evidence="2">
    <location>
        <begin position="11"/>
        <end position="201"/>
    </location>
</feature>
<dbReference type="GO" id="GO:0020037">
    <property type="term" value="F:heme binding"/>
    <property type="evidence" value="ECO:0007669"/>
    <property type="project" value="UniProtKB-UniRule"/>
</dbReference>